<evidence type="ECO:0000256" key="2">
    <source>
        <dbReference type="ARBA" id="ARBA00022737"/>
    </source>
</evidence>
<evidence type="ECO:0000256" key="6">
    <source>
        <dbReference type="SAM" id="SignalP"/>
    </source>
</evidence>
<dbReference type="FunFam" id="3.10.250.10:FF:000006">
    <property type="entry name" value="neurotrypsin isoform X2"/>
    <property type="match status" value="1"/>
</dbReference>
<proteinExistence type="predicted"/>
<name>C3YNS1_BRAFL</name>
<dbReference type="InParanoid" id="C3YNS1"/>
<feature type="disulfide bond" evidence="5">
    <location>
        <begin position="117"/>
        <end position="127"/>
    </location>
</feature>
<keyword evidence="1 6" id="KW-0732">Signal</keyword>
<evidence type="ECO:0000313" key="8">
    <source>
        <dbReference type="EMBL" id="EEN58031.1"/>
    </source>
</evidence>
<feature type="chain" id="PRO_5002935832" description="SRCR domain-containing protein" evidence="6">
    <location>
        <begin position="21"/>
        <end position="205"/>
    </location>
</feature>
<dbReference type="AlphaFoldDB" id="C3YNS1"/>
<dbReference type="PRINTS" id="PR00258">
    <property type="entry name" value="SPERACTRCPTR"/>
</dbReference>
<keyword evidence="3 5" id="KW-1015">Disulfide bond</keyword>
<evidence type="ECO:0000256" key="3">
    <source>
        <dbReference type="ARBA" id="ARBA00023157"/>
    </source>
</evidence>
<feature type="domain" description="SRCR" evidence="7">
    <location>
        <begin position="48"/>
        <end position="148"/>
    </location>
</feature>
<dbReference type="Gene3D" id="3.10.250.10">
    <property type="entry name" value="SRCR-like domain"/>
    <property type="match status" value="1"/>
</dbReference>
<sequence length="205" mass="22212">MKTVLVLVLVVLVISSEVTAAKSGVARRQGSDPVGEYTFMRHGRELDIRLVGGSSSREGRVEVYHDGQWGTVCDDYFGMNEAHVVCRQLGYGGAVATRPEAAFGAGSGPIWLDNVACEGSETSIEHCSHLGWGTHVCHHGEDVGVVCSDEPAAEPAQDLAALRALWARRLADLRETARADLRETARADLRETARADLRDTARELE</sequence>
<dbReference type="SMART" id="SM00202">
    <property type="entry name" value="SR"/>
    <property type="match status" value="1"/>
</dbReference>
<keyword evidence="2" id="KW-0677">Repeat</keyword>
<gene>
    <name evidence="8" type="ORF">BRAFLDRAFT_82606</name>
</gene>
<feature type="signal peptide" evidence="6">
    <location>
        <begin position="1"/>
        <end position="20"/>
    </location>
</feature>
<reference evidence="8" key="1">
    <citation type="journal article" date="2008" name="Nature">
        <title>The amphioxus genome and the evolution of the chordate karyotype.</title>
        <authorList>
            <consortium name="US DOE Joint Genome Institute (JGI-PGF)"/>
            <person name="Putnam N.H."/>
            <person name="Butts T."/>
            <person name="Ferrier D.E.K."/>
            <person name="Furlong R.F."/>
            <person name="Hellsten U."/>
            <person name="Kawashima T."/>
            <person name="Robinson-Rechavi M."/>
            <person name="Shoguchi E."/>
            <person name="Terry A."/>
            <person name="Yu J.-K."/>
            <person name="Benito-Gutierrez E.L."/>
            <person name="Dubchak I."/>
            <person name="Garcia-Fernandez J."/>
            <person name="Gibson-Brown J.J."/>
            <person name="Grigoriev I.V."/>
            <person name="Horton A.C."/>
            <person name="de Jong P.J."/>
            <person name="Jurka J."/>
            <person name="Kapitonov V.V."/>
            <person name="Kohara Y."/>
            <person name="Kuroki Y."/>
            <person name="Lindquist E."/>
            <person name="Lucas S."/>
            <person name="Osoegawa K."/>
            <person name="Pennacchio L.A."/>
            <person name="Salamov A.A."/>
            <person name="Satou Y."/>
            <person name="Sauka-Spengler T."/>
            <person name="Schmutz J."/>
            <person name="Shin-I T."/>
            <person name="Toyoda A."/>
            <person name="Bronner-Fraser M."/>
            <person name="Fujiyama A."/>
            <person name="Holland L.Z."/>
            <person name="Holland P.W.H."/>
            <person name="Satoh N."/>
            <person name="Rokhsar D.S."/>
        </authorList>
    </citation>
    <scope>NUCLEOTIDE SEQUENCE [LARGE SCALE GENOMIC DNA]</scope>
    <source>
        <strain evidence="8">S238N-H82</strain>
        <tissue evidence="8">Testes</tissue>
    </source>
</reference>
<protein>
    <recommendedName>
        <fullName evidence="7">SRCR domain-containing protein</fullName>
    </recommendedName>
</protein>
<evidence type="ECO:0000256" key="4">
    <source>
        <dbReference type="ARBA" id="ARBA00023180"/>
    </source>
</evidence>
<dbReference type="PROSITE" id="PS00420">
    <property type="entry name" value="SRCR_1"/>
    <property type="match status" value="1"/>
</dbReference>
<dbReference type="InterPro" id="IPR001190">
    <property type="entry name" value="SRCR"/>
</dbReference>
<evidence type="ECO:0000259" key="7">
    <source>
        <dbReference type="PROSITE" id="PS50287"/>
    </source>
</evidence>
<keyword evidence="4" id="KW-0325">Glycoprotein</keyword>
<accession>C3YNS1</accession>
<dbReference type="SUPFAM" id="SSF56487">
    <property type="entry name" value="SRCR-like"/>
    <property type="match status" value="1"/>
</dbReference>
<organism>
    <name type="scientific">Branchiostoma floridae</name>
    <name type="common">Florida lancelet</name>
    <name type="synonym">Amphioxus</name>
    <dbReference type="NCBI Taxonomy" id="7739"/>
    <lineage>
        <taxon>Eukaryota</taxon>
        <taxon>Metazoa</taxon>
        <taxon>Chordata</taxon>
        <taxon>Cephalochordata</taxon>
        <taxon>Leptocardii</taxon>
        <taxon>Amphioxiformes</taxon>
        <taxon>Branchiostomatidae</taxon>
        <taxon>Branchiostoma</taxon>
    </lineage>
</organism>
<dbReference type="PANTHER" id="PTHR48071">
    <property type="entry name" value="SRCR DOMAIN-CONTAINING PROTEIN"/>
    <property type="match status" value="1"/>
</dbReference>
<dbReference type="PROSITE" id="PS50287">
    <property type="entry name" value="SRCR_2"/>
    <property type="match status" value="1"/>
</dbReference>
<feature type="disulfide bond" evidence="5">
    <location>
        <begin position="86"/>
        <end position="147"/>
    </location>
</feature>
<evidence type="ECO:0000256" key="1">
    <source>
        <dbReference type="ARBA" id="ARBA00022729"/>
    </source>
</evidence>
<dbReference type="eggNOG" id="ENOG502QU48">
    <property type="taxonomic scope" value="Eukaryota"/>
</dbReference>
<dbReference type="InterPro" id="IPR036772">
    <property type="entry name" value="SRCR-like_dom_sf"/>
</dbReference>
<evidence type="ECO:0000256" key="5">
    <source>
        <dbReference type="PROSITE-ProRule" id="PRU00196"/>
    </source>
</evidence>
<dbReference type="PANTHER" id="PTHR48071:SF18">
    <property type="entry name" value="DELETED IN MALIGNANT BRAIN TUMORS 1 PROTEIN-RELATED"/>
    <property type="match status" value="1"/>
</dbReference>
<dbReference type="EMBL" id="GG666535">
    <property type="protein sequence ID" value="EEN58031.1"/>
    <property type="molecule type" value="Genomic_DNA"/>
</dbReference>
<feature type="disulfide bond" evidence="5">
    <location>
        <begin position="73"/>
        <end position="137"/>
    </location>
</feature>
<dbReference type="Pfam" id="PF00530">
    <property type="entry name" value="SRCR"/>
    <property type="match status" value="1"/>
</dbReference>
<dbReference type="GO" id="GO:0016020">
    <property type="term" value="C:membrane"/>
    <property type="evidence" value="ECO:0007669"/>
    <property type="project" value="InterPro"/>
</dbReference>